<proteinExistence type="predicted"/>
<dbReference type="GO" id="GO:0016740">
    <property type="term" value="F:transferase activity"/>
    <property type="evidence" value="ECO:0007669"/>
    <property type="project" value="UniProtKB-KW"/>
</dbReference>
<keyword evidence="2" id="KW-1185">Reference proteome</keyword>
<organism evidence="1 2">
    <name type="scientific">Methanolobus vulcani</name>
    <dbReference type="NCBI Taxonomy" id="38026"/>
    <lineage>
        <taxon>Archaea</taxon>
        <taxon>Methanobacteriati</taxon>
        <taxon>Methanobacteriota</taxon>
        <taxon>Stenosarchaea group</taxon>
        <taxon>Methanomicrobia</taxon>
        <taxon>Methanosarcinales</taxon>
        <taxon>Methanosarcinaceae</taxon>
        <taxon>Methanolobus</taxon>
    </lineage>
</organism>
<reference evidence="1 2" key="1">
    <citation type="submission" date="2019-06" db="EMBL/GenBank/DDBJ databases">
        <title>Draft genome sequence of Methanolobus vulcani B1d.</title>
        <authorList>
            <person name="Creighbaum A.J."/>
            <person name="Ticak T."/>
            <person name="Hariraju D."/>
            <person name="Arivett B.A."/>
            <person name="Ferguson D.J.Jr."/>
        </authorList>
    </citation>
    <scope>NUCLEOTIDE SEQUENCE [LARGE SCALE GENOMIC DNA]</scope>
    <source>
        <strain evidence="1 2">B1d</strain>
    </source>
</reference>
<dbReference type="OrthoDB" id="124260at2157"/>
<evidence type="ECO:0000313" key="1">
    <source>
        <dbReference type="EMBL" id="TQD27555.1"/>
    </source>
</evidence>
<dbReference type="EMBL" id="VIAQ01000008">
    <property type="protein sequence ID" value="TQD27555.1"/>
    <property type="molecule type" value="Genomic_DNA"/>
</dbReference>
<name>A0A7Z8KQ56_9EURY</name>
<comment type="caution">
    <text evidence="1">The sequence shown here is derived from an EMBL/GenBank/DDBJ whole genome shotgun (WGS) entry which is preliminary data.</text>
</comment>
<dbReference type="Proteomes" id="UP000319335">
    <property type="component" value="Unassembled WGS sequence"/>
</dbReference>
<dbReference type="Gene3D" id="3.40.630.30">
    <property type="match status" value="1"/>
</dbReference>
<evidence type="ECO:0000313" key="2">
    <source>
        <dbReference type="Proteomes" id="UP000319335"/>
    </source>
</evidence>
<dbReference type="AlphaFoldDB" id="A0A7Z8KQ56"/>
<dbReference type="InterPro" id="IPR016181">
    <property type="entry name" value="Acyl_CoA_acyltransferase"/>
</dbReference>
<keyword evidence="1" id="KW-0808">Transferase</keyword>
<dbReference type="SUPFAM" id="SSF55729">
    <property type="entry name" value="Acyl-CoA N-acyltransferases (Nat)"/>
    <property type="match status" value="1"/>
</dbReference>
<dbReference type="RefSeq" id="WP_154808684.1">
    <property type="nucleotide sequence ID" value="NZ_VIAQ01000008.1"/>
</dbReference>
<sequence length="114" mass="13059">MNMPQELKFTLLPPTKGSECRWMNIDRRDKRVGKTRGKVEGNVLIIYSITIFPEFEGKHYGKRTIDFFKSQFGTIVADRVRPTAIGFWEKMGFVNRGDGSYIFMKTCPVSGANT</sequence>
<gene>
    <name evidence="1" type="ORF">FKV42_02515</name>
</gene>
<accession>A0A7Z8KQ56</accession>
<protein>
    <submittedName>
        <fullName evidence="1">GNAT family N-acetyltransferase</fullName>
    </submittedName>
</protein>